<protein>
    <submittedName>
        <fullName evidence="2">Uncharacterized protein</fullName>
    </submittedName>
</protein>
<reference evidence="2 3" key="1">
    <citation type="journal article" date="2014" name="Nat. Commun.">
        <title>Klebsormidium flaccidum genome reveals primary factors for plant terrestrial adaptation.</title>
        <authorList>
            <person name="Hori K."/>
            <person name="Maruyama F."/>
            <person name="Fujisawa T."/>
            <person name="Togashi T."/>
            <person name="Yamamoto N."/>
            <person name="Seo M."/>
            <person name="Sato S."/>
            <person name="Yamada T."/>
            <person name="Mori H."/>
            <person name="Tajima N."/>
            <person name="Moriyama T."/>
            <person name="Ikeuchi M."/>
            <person name="Watanabe M."/>
            <person name="Wada H."/>
            <person name="Kobayashi K."/>
            <person name="Saito M."/>
            <person name="Masuda T."/>
            <person name="Sasaki-Sekimoto Y."/>
            <person name="Mashiguchi K."/>
            <person name="Awai K."/>
            <person name="Shimojima M."/>
            <person name="Masuda S."/>
            <person name="Iwai M."/>
            <person name="Nobusawa T."/>
            <person name="Narise T."/>
            <person name="Kondo S."/>
            <person name="Saito H."/>
            <person name="Sato R."/>
            <person name="Murakawa M."/>
            <person name="Ihara Y."/>
            <person name="Oshima-Yamada Y."/>
            <person name="Ohtaka K."/>
            <person name="Satoh M."/>
            <person name="Sonobe K."/>
            <person name="Ishii M."/>
            <person name="Ohtani R."/>
            <person name="Kanamori-Sato M."/>
            <person name="Honoki R."/>
            <person name="Miyazaki D."/>
            <person name="Mochizuki H."/>
            <person name="Umetsu J."/>
            <person name="Higashi K."/>
            <person name="Shibata D."/>
            <person name="Kamiya Y."/>
            <person name="Sato N."/>
            <person name="Nakamura Y."/>
            <person name="Tabata S."/>
            <person name="Ida S."/>
            <person name="Kurokawa K."/>
            <person name="Ohta H."/>
        </authorList>
    </citation>
    <scope>NUCLEOTIDE SEQUENCE [LARGE SCALE GENOMIC DNA]</scope>
    <source>
        <strain evidence="2 3">NIES-2285</strain>
    </source>
</reference>
<proteinExistence type="predicted"/>
<dbReference type="Proteomes" id="UP000054558">
    <property type="component" value="Unassembled WGS sequence"/>
</dbReference>
<evidence type="ECO:0000313" key="3">
    <source>
        <dbReference type="Proteomes" id="UP000054558"/>
    </source>
</evidence>
<organism evidence="2 3">
    <name type="scientific">Klebsormidium nitens</name>
    <name type="common">Green alga</name>
    <name type="synonym">Ulothrix nitens</name>
    <dbReference type="NCBI Taxonomy" id="105231"/>
    <lineage>
        <taxon>Eukaryota</taxon>
        <taxon>Viridiplantae</taxon>
        <taxon>Streptophyta</taxon>
        <taxon>Klebsormidiophyceae</taxon>
        <taxon>Klebsormidiales</taxon>
        <taxon>Klebsormidiaceae</taxon>
        <taxon>Klebsormidium</taxon>
    </lineage>
</organism>
<feature type="signal peptide" evidence="1">
    <location>
        <begin position="1"/>
        <end position="23"/>
    </location>
</feature>
<dbReference type="AlphaFoldDB" id="A0A1Y1HZK3"/>
<dbReference type="OMA" id="RFTTLWP"/>
<name>A0A1Y1HZK3_KLENI</name>
<sequence length="432" mass="45956">MSPFLLPFLALPLLACWSLGVTAHGDTTSVIQHREAFGELALHNAAVKAVEVISKLPQWRSDAQATIVGSLEDVNFASTTKYDYKVGGFERWPEGLEFSFSEEPELWEEVGSLALRDGEVEQNGDTALVVRQQLGMGHLATLPEIDVSGTVELWFPGSPNLRLALPHDVEAGPLKKVVVAEGATVTIVGASKISLARPLRIPLPPIDSPEELVAADVALLLRTAASRSEKPVVSLVVVGATALVSKSPVSENANAIAEAARLKVKRLSAGALELSARDNQSKASSRGVAAEGLWPFPGLSTSDDRIIAIETALREYAGNSTTFNLLKAEASALRLVRMQLNLEKKLPQSTGSGHGVLVERSDDLDELDSEQQTWEVVVTMGGRSQPELFSARRIGASVGTVSLSWSVATGNGTFVAPEPSTLSSVGLMDLDV</sequence>
<dbReference type="PANTHER" id="PTHR34454">
    <property type="entry name" value="TUNICAMYCIN INDUCED PROTEIN"/>
    <property type="match status" value="1"/>
</dbReference>
<dbReference type="OrthoDB" id="513870at2759"/>
<gene>
    <name evidence="2" type="ORF">KFL_001170230</name>
</gene>
<keyword evidence="1" id="KW-0732">Signal</keyword>
<keyword evidence="3" id="KW-1185">Reference proteome</keyword>
<dbReference type="EMBL" id="DF237066">
    <property type="protein sequence ID" value="GAQ82619.1"/>
    <property type="molecule type" value="Genomic_DNA"/>
</dbReference>
<evidence type="ECO:0000256" key="1">
    <source>
        <dbReference type="SAM" id="SignalP"/>
    </source>
</evidence>
<feature type="chain" id="PRO_5013095792" evidence="1">
    <location>
        <begin position="24"/>
        <end position="432"/>
    </location>
</feature>
<dbReference type="PANTHER" id="PTHR34454:SF2">
    <property type="entry name" value="PROTEIN TUNICAMYCIN INDUCED 1"/>
    <property type="match status" value="1"/>
</dbReference>
<dbReference type="InterPro" id="IPR053283">
    <property type="entry name" value="TUNICAMYCIN_INDUCED_1"/>
</dbReference>
<evidence type="ECO:0000313" key="2">
    <source>
        <dbReference type="EMBL" id="GAQ82619.1"/>
    </source>
</evidence>
<accession>A0A1Y1HZK3</accession>